<keyword evidence="5" id="KW-1185">Reference proteome</keyword>
<dbReference type="InterPro" id="IPR018077">
    <property type="entry name" value="Glyco_hydro_fam25_subgr"/>
</dbReference>
<name>A0ABS7X3D8_9GAMM</name>
<dbReference type="EMBL" id="JAERPS020000001">
    <property type="protein sequence ID" value="MBZ9610083.1"/>
    <property type="molecule type" value="Genomic_DNA"/>
</dbReference>
<organism evidence="4 5">
    <name type="scientific">Rheinheimera maricola</name>
    <dbReference type="NCBI Taxonomy" id="2793282"/>
    <lineage>
        <taxon>Bacteria</taxon>
        <taxon>Pseudomonadati</taxon>
        <taxon>Pseudomonadota</taxon>
        <taxon>Gammaproteobacteria</taxon>
        <taxon>Chromatiales</taxon>
        <taxon>Chromatiaceae</taxon>
        <taxon>Rheinheimera</taxon>
    </lineage>
</organism>
<evidence type="ECO:0000256" key="1">
    <source>
        <dbReference type="ARBA" id="ARBA00010646"/>
    </source>
</evidence>
<evidence type="ECO:0000256" key="2">
    <source>
        <dbReference type="ARBA" id="ARBA00022801"/>
    </source>
</evidence>
<keyword evidence="3" id="KW-0326">Glycosidase</keyword>
<dbReference type="Proteomes" id="UP000663814">
    <property type="component" value="Unassembled WGS sequence"/>
</dbReference>
<gene>
    <name evidence="4" type="ORF">I4W93_000565</name>
</gene>
<dbReference type="Gene3D" id="3.20.20.80">
    <property type="entry name" value="Glycosidases"/>
    <property type="match status" value="1"/>
</dbReference>
<dbReference type="RefSeq" id="WP_205312473.1">
    <property type="nucleotide sequence ID" value="NZ_JAERPS020000001.1"/>
</dbReference>
<evidence type="ECO:0000313" key="5">
    <source>
        <dbReference type="Proteomes" id="UP000663814"/>
    </source>
</evidence>
<dbReference type="PANTHER" id="PTHR34135">
    <property type="entry name" value="LYSOZYME"/>
    <property type="match status" value="1"/>
</dbReference>
<accession>A0ABS7X3D8</accession>
<reference evidence="4 5" key="2">
    <citation type="submission" date="2021-08" db="EMBL/GenBank/DDBJ databases">
        <title>Rheinheimera aquimaris sp. nov., isolated from seawater of the East Sea in Korea.</title>
        <authorList>
            <person name="Kim K.H."/>
            <person name="Wenting R."/>
            <person name="Kim K.R."/>
            <person name="Jeon C.O."/>
        </authorList>
    </citation>
    <scope>NUCLEOTIDE SEQUENCE [LARGE SCALE GENOMIC DNA]</scope>
    <source>
        <strain evidence="4 5">MA-13</strain>
    </source>
</reference>
<dbReference type="SUPFAM" id="SSF51445">
    <property type="entry name" value="(Trans)glycosidases"/>
    <property type="match status" value="1"/>
</dbReference>
<dbReference type="PANTHER" id="PTHR34135:SF2">
    <property type="entry name" value="LYSOZYME"/>
    <property type="match status" value="1"/>
</dbReference>
<comment type="similarity">
    <text evidence="1">Belongs to the glycosyl hydrolase 25 family.</text>
</comment>
<dbReference type="SMART" id="SM00641">
    <property type="entry name" value="Glyco_25"/>
    <property type="match status" value="1"/>
</dbReference>
<dbReference type="Pfam" id="PF01183">
    <property type="entry name" value="Glyco_hydro_25"/>
    <property type="match status" value="1"/>
</dbReference>
<evidence type="ECO:0000256" key="3">
    <source>
        <dbReference type="ARBA" id="ARBA00023295"/>
    </source>
</evidence>
<keyword evidence="2 4" id="KW-0378">Hydrolase</keyword>
<comment type="caution">
    <text evidence="4">The sequence shown here is derived from an EMBL/GenBank/DDBJ whole genome shotgun (WGS) entry which is preliminary data.</text>
</comment>
<dbReference type="GO" id="GO:0016787">
    <property type="term" value="F:hydrolase activity"/>
    <property type="evidence" value="ECO:0007669"/>
    <property type="project" value="UniProtKB-KW"/>
</dbReference>
<dbReference type="PROSITE" id="PS51904">
    <property type="entry name" value="GLYCOSYL_HYDROL_F25_2"/>
    <property type="match status" value="1"/>
</dbReference>
<proteinExistence type="inferred from homology"/>
<reference evidence="4 5" key="1">
    <citation type="submission" date="2020-12" db="EMBL/GenBank/DDBJ databases">
        <authorList>
            <person name="Ruan W."/>
            <person name="Khan S.A."/>
            <person name="Jeon C.O."/>
        </authorList>
    </citation>
    <scope>NUCLEOTIDE SEQUENCE [LARGE SCALE GENOMIC DNA]</scope>
    <source>
        <strain evidence="4 5">MA-13</strain>
    </source>
</reference>
<evidence type="ECO:0000313" key="4">
    <source>
        <dbReference type="EMBL" id="MBZ9610083.1"/>
    </source>
</evidence>
<dbReference type="InterPro" id="IPR017853">
    <property type="entry name" value="GH"/>
</dbReference>
<dbReference type="InterPro" id="IPR002053">
    <property type="entry name" value="Glyco_hydro_25"/>
</dbReference>
<sequence length="239" mass="27326">MPDIILKGNMKKIAFVLSVFVVLFFTSVQVGATADDSKNIEYHGLDLSHHNGEVDWQKLSKAGMRFVFIKATEGMDDKDPNFDSHWQNAEKTGIVRGAYHFYVTEDPPEKQAQFFIDTVNLSSGDLVPAVDIELLGKNTAPDVADKLQVFVNILTAHYGKKPIIYTGRTFWNKNMTDKFGQYPLWIAEYGVEKPVSPKGWLDWHFWQWTEQSTLPGVEKEVDLNYFNNRDKTFSDLLLP</sequence>
<protein>
    <submittedName>
        <fullName evidence="4">Glycoside hydrolase family 25 protein</fullName>
    </submittedName>
</protein>